<dbReference type="SUPFAM" id="SSF50249">
    <property type="entry name" value="Nucleic acid-binding proteins"/>
    <property type="match status" value="1"/>
</dbReference>
<dbReference type="PROSITE" id="PS50126">
    <property type="entry name" value="S1"/>
    <property type="match status" value="1"/>
</dbReference>
<comment type="similarity">
    <text evidence="7">Belongs to the NusA family.</text>
</comment>
<proteinExistence type="inferred from homology"/>
<dbReference type="PANTHER" id="PTHR22648">
    <property type="entry name" value="TRANSCRIPTION TERMINATION FACTOR NUSA"/>
    <property type="match status" value="1"/>
</dbReference>
<evidence type="ECO:0000259" key="9">
    <source>
        <dbReference type="PROSITE" id="PS50126"/>
    </source>
</evidence>
<dbReference type="SMART" id="SM00316">
    <property type="entry name" value="S1"/>
    <property type="match status" value="1"/>
</dbReference>
<dbReference type="GO" id="GO:0003723">
    <property type="term" value="F:RNA binding"/>
    <property type="evidence" value="ECO:0007669"/>
    <property type="project" value="UniProtKB-UniRule"/>
</dbReference>
<keyword evidence="2 7" id="KW-0963">Cytoplasm</keyword>
<dbReference type="InterPro" id="IPR058582">
    <property type="entry name" value="KH_NusA_2nd"/>
</dbReference>
<comment type="caution">
    <text evidence="10">The sequence shown here is derived from an EMBL/GenBank/DDBJ whole genome shotgun (WGS) entry which is preliminary data.</text>
</comment>
<dbReference type="InterPro" id="IPR004087">
    <property type="entry name" value="KH_dom"/>
</dbReference>
<dbReference type="AlphaFoldDB" id="A0A1F5RBZ7"/>
<evidence type="ECO:0000256" key="6">
    <source>
        <dbReference type="ARBA" id="ARBA00023163"/>
    </source>
</evidence>
<dbReference type="InterPro" id="IPR013735">
    <property type="entry name" value="TF_NusA_N"/>
</dbReference>
<dbReference type="GO" id="GO:0003700">
    <property type="term" value="F:DNA-binding transcription factor activity"/>
    <property type="evidence" value="ECO:0007669"/>
    <property type="project" value="InterPro"/>
</dbReference>
<keyword evidence="1 7" id="KW-0806">Transcription termination</keyword>
<feature type="compositionally biased region" description="Basic and acidic residues" evidence="8">
    <location>
        <begin position="468"/>
        <end position="490"/>
    </location>
</feature>
<organism evidence="10 11">
    <name type="scientific">Candidatus Edwardsbacteria bacterium GWF2_54_11</name>
    <dbReference type="NCBI Taxonomy" id="1817851"/>
    <lineage>
        <taxon>Bacteria</taxon>
        <taxon>Candidatus Edwardsiibacteriota</taxon>
    </lineage>
</organism>
<dbReference type="SUPFAM" id="SSF54814">
    <property type="entry name" value="Prokaryotic type KH domain (KH-domain type II)"/>
    <property type="match status" value="2"/>
</dbReference>
<feature type="domain" description="S1 motif" evidence="9">
    <location>
        <begin position="136"/>
        <end position="200"/>
    </location>
</feature>
<dbReference type="InterPro" id="IPR030842">
    <property type="entry name" value="TF_NusA_bacterial"/>
</dbReference>
<dbReference type="InterPro" id="IPR025249">
    <property type="entry name" value="TF_NusA_KH_1st"/>
</dbReference>
<dbReference type="CDD" id="cd22529">
    <property type="entry name" value="KH-II_NusA_rpt2"/>
    <property type="match status" value="1"/>
</dbReference>
<sequence length="490" mass="53615">MSNLDVIEALSEIARRKNLSKEFVIETLKMGLLQACKKRFGTSENIFVELEDDTGEIGIFAKKLVAEEVLNPVLEISAADAAEYIDDPQPGDEVEVILPFEEFGRMAIQATKQILFQKVREAEREQVFKDFSGKVGDIVTGTVQQISRDDILVSLDRTEAVLPYSEQIRSERYQQGRTVRAVVLDVAKTIKGPQVILSRSHPDFVKRLFMQEVPETKEGLVEIKAVAREAGDRAKVAVHSNEAKVDAVGAFVGLKGARVQTVVRELSGEKIDIVSWSSDPALFVARALSPAKGLEAFPEPEERRVIVICPDDQYSLAIGKRGQNVRLAAKLTGWRIDVMTDSQYQERFEALAQVQIPMEELIISDKIKAKLKDAGLDTVEKVIESGEEGLTSIDGIGAKTAEKVLSAAKEAKDAQLMHFDEKNSPAKPADRPAPDQPAGGEESTPAEPGAEGTPAKAEENPAEESGSDGEKGSDNDDEQHQAGEPSERQE</sequence>
<dbReference type="SMART" id="SM00322">
    <property type="entry name" value="KH"/>
    <property type="match status" value="2"/>
</dbReference>
<dbReference type="SUPFAM" id="SSF47794">
    <property type="entry name" value="Rad51 N-terminal domain-like"/>
    <property type="match status" value="1"/>
</dbReference>
<gene>
    <name evidence="7" type="primary">nusA</name>
    <name evidence="10" type="ORF">A2024_02865</name>
</gene>
<dbReference type="InterPro" id="IPR012340">
    <property type="entry name" value="NA-bd_OB-fold"/>
</dbReference>
<accession>A0A1F5RBZ7</accession>
<dbReference type="InterPro" id="IPR010995">
    <property type="entry name" value="DNA_repair_Rad51/TF_NusA_a-hlx"/>
</dbReference>
<dbReference type="Pfam" id="PF26594">
    <property type="entry name" value="KH_NusA_2nd"/>
    <property type="match status" value="1"/>
</dbReference>
<evidence type="ECO:0000256" key="2">
    <source>
        <dbReference type="ARBA" id="ARBA00022490"/>
    </source>
</evidence>
<evidence type="ECO:0000256" key="4">
    <source>
        <dbReference type="ARBA" id="ARBA00022884"/>
    </source>
</evidence>
<dbReference type="SUPFAM" id="SSF69705">
    <property type="entry name" value="Transcription factor NusA, N-terminal domain"/>
    <property type="match status" value="1"/>
</dbReference>
<dbReference type="GO" id="GO:0005829">
    <property type="term" value="C:cytosol"/>
    <property type="evidence" value="ECO:0007669"/>
    <property type="project" value="TreeGrafter"/>
</dbReference>
<dbReference type="InterPro" id="IPR009019">
    <property type="entry name" value="KH_sf_prok-type"/>
</dbReference>
<dbReference type="EMBL" id="MFFM01000034">
    <property type="protein sequence ID" value="OGF11947.1"/>
    <property type="molecule type" value="Genomic_DNA"/>
</dbReference>
<dbReference type="Gene3D" id="3.30.1480.10">
    <property type="entry name" value="NusA, N-terminal domain"/>
    <property type="match status" value="1"/>
</dbReference>
<dbReference type="Pfam" id="PF00575">
    <property type="entry name" value="S1"/>
    <property type="match status" value="1"/>
</dbReference>
<dbReference type="CDD" id="cd02134">
    <property type="entry name" value="KH-II_NusA_rpt1"/>
    <property type="match status" value="1"/>
</dbReference>
<evidence type="ECO:0000313" key="10">
    <source>
        <dbReference type="EMBL" id="OGF11947.1"/>
    </source>
</evidence>
<evidence type="ECO:0000256" key="3">
    <source>
        <dbReference type="ARBA" id="ARBA00022814"/>
    </source>
</evidence>
<evidence type="ECO:0000313" key="11">
    <source>
        <dbReference type="Proteomes" id="UP000177230"/>
    </source>
</evidence>
<dbReference type="InterPro" id="IPR015946">
    <property type="entry name" value="KH_dom-like_a/b"/>
</dbReference>
<feature type="region of interest" description="Disordered" evidence="8">
    <location>
        <begin position="419"/>
        <end position="490"/>
    </location>
</feature>
<protein>
    <recommendedName>
        <fullName evidence="7">Transcription termination/antitermination protein NusA</fullName>
    </recommendedName>
</protein>
<dbReference type="CDD" id="cd04455">
    <property type="entry name" value="S1_NusA"/>
    <property type="match status" value="1"/>
</dbReference>
<keyword evidence="3 7" id="KW-0889">Transcription antitermination</keyword>
<dbReference type="FunFam" id="3.30.300.20:FF:000002">
    <property type="entry name" value="Transcription termination/antitermination protein NusA"/>
    <property type="match status" value="1"/>
</dbReference>
<dbReference type="Gene3D" id="3.30.300.20">
    <property type="match status" value="2"/>
</dbReference>
<dbReference type="Pfam" id="PF08529">
    <property type="entry name" value="NusA_N"/>
    <property type="match status" value="1"/>
</dbReference>
<dbReference type="PROSITE" id="PS50084">
    <property type="entry name" value="KH_TYPE_1"/>
    <property type="match status" value="1"/>
</dbReference>
<keyword evidence="5 7" id="KW-0805">Transcription regulation</keyword>
<evidence type="ECO:0000256" key="8">
    <source>
        <dbReference type="SAM" id="MobiDB-lite"/>
    </source>
</evidence>
<comment type="function">
    <text evidence="7">Participates in both transcription termination and antitermination.</text>
</comment>
<dbReference type="HAMAP" id="MF_00945_B">
    <property type="entry name" value="NusA_B"/>
    <property type="match status" value="1"/>
</dbReference>
<keyword evidence="6 7" id="KW-0804">Transcription</keyword>
<dbReference type="GO" id="GO:0006353">
    <property type="term" value="P:DNA-templated transcription termination"/>
    <property type="evidence" value="ECO:0007669"/>
    <property type="project" value="UniProtKB-UniRule"/>
</dbReference>
<dbReference type="GO" id="GO:0000166">
    <property type="term" value="F:nucleotide binding"/>
    <property type="evidence" value="ECO:0007669"/>
    <property type="project" value="InterPro"/>
</dbReference>
<dbReference type="InterPro" id="IPR010213">
    <property type="entry name" value="TF_NusA"/>
</dbReference>
<evidence type="ECO:0000256" key="7">
    <source>
        <dbReference type="HAMAP-Rule" id="MF_00945"/>
    </source>
</evidence>
<reference evidence="10 11" key="1">
    <citation type="journal article" date="2016" name="Nat. Commun.">
        <title>Thousands of microbial genomes shed light on interconnected biogeochemical processes in an aquifer system.</title>
        <authorList>
            <person name="Anantharaman K."/>
            <person name="Brown C.T."/>
            <person name="Hug L.A."/>
            <person name="Sharon I."/>
            <person name="Castelle C.J."/>
            <person name="Probst A.J."/>
            <person name="Thomas B.C."/>
            <person name="Singh A."/>
            <person name="Wilkins M.J."/>
            <person name="Karaoz U."/>
            <person name="Brodie E.L."/>
            <person name="Williams K.H."/>
            <person name="Hubbard S.S."/>
            <person name="Banfield J.F."/>
        </authorList>
    </citation>
    <scope>NUCLEOTIDE SEQUENCE [LARGE SCALE GENOMIC DNA]</scope>
</reference>
<dbReference type="Proteomes" id="UP000177230">
    <property type="component" value="Unassembled WGS sequence"/>
</dbReference>
<dbReference type="InterPro" id="IPR036555">
    <property type="entry name" value="NusA_N_sf"/>
</dbReference>
<keyword evidence="4 7" id="KW-0694">RNA-binding</keyword>
<dbReference type="NCBIfam" id="TIGR01953">
    <property type="entry name" value="NusA"/>
    <property type="match status" value="1"/>
</dbReference>
<evidence type="ECO:0000256" key="1">
    <source>
        <dbReference type="ARBA" id="ARBA00022472"/>
    </source>
</evidence>
<dbReference type="GO" id="GO:0031564">
    <property type="term" value="P:transcription antitermination"/>
    <property type="evidence" value="ECO:0007669"/>
    <property type="project" value="UniProtKB-UniRule"/>
</dbReference>
<dbReference type="PANTHER" id="PTHR22648:SF0">
    <property type="entry name" value="TRANSCRIPTION TERMINATION_ANTITERMINATION PROTEIN NUSA"/>
    <property type="match status" value="1"/>
</dbReference>
<dbReference type="Gene3D" id="2.40.50.140">
    <property type="entry name" value="Nucleic acid-binding proteins"/>
    <property type="match status" value="1"/>
</dbReference>
<dbReference type="InterPro" id="IPR003029">
    <property type="entry name" value="S1_domain"/>
</dbReference>
<dbReference type="Pfam" id="PF13184">
    <property type="entry name" value="KH_NusA_1st"/>
    <property type="match status" value="1"/>
</dbReference>
<evidence type="ECO:0000256" key="5">
    <source>
        <dbReference type="ARBA" id="ARBA00023015"/>
    </source>
</evidence>
<dbReference type="Gene3D" id="1.10.150.20">
    <property type="entry name" value="5' to 3' exonuclease, C-terminal subdomain"/>
    <property type="match status" value="1"/>
</dbReference>
<feature type="compositionally biased region" description="Basic and acidic residues" evidence="8">
    <location>
        <begin position="419"/>
        <end position="433"/>
    </location>
</feature>
<comment type="subunit">
    <text evidence="7">Monomer. Binds directly to the core enzyme of the DNA-dependent RNA polymerase and to nascent RNA.</text>
</comment>
<dbReference type="Pfam" id="PF14520">
    <property type="entry name" value="HHH_5"/>
    <property type="match status" value="1"/>
</dbReference>
<name>A0A1F5RBZ7_9BACT</name>
<dbReference type="FunFam" id="3.30.300.20:FF:000005">
    <property type="entry name" value="Transcription termination/antitermination protein NusA"/>
    <property type="match status" value="1"/>
</dbReference>
<comment type="subcellular location">
    <subcellularLocation>
        <location evidence="7">Cytoplasm</location>
    </subcellularLocation>
</comment>